<dbReference type="GO" id="GO:0005524">
    <property type="term" value="F:ATP binding"/>
    <property type="evidence" value="ECO:0007669"/>
    <property type="project" value="UniProtKB-KW"/>
</dbReference>
<comment type="catalytic activity">
    <reaction evidence="9">
        <text>2-dehydro-3-deoxy-D-gluconate + ATP = 2-dehydro-3-deoxy-6-phospho-D-gluconate + ADP + H(+)</text>
        <dbReference type="Rhea" id="RHEA:14797"/>
        <dbReference type="ChEBI" id="CHEBI:15378"/>
        <dbReference type="ChEBI" id="CHEBI:30616"/>
        <dbReference type="ChEBI" id="CHEBI:57569"/>
        <dbReference type="ChEBI" id="CHEBI:57990"/>
        <dbReference type="ChEBI" id="CHEBI:456216"/>
        <dbReference type="EC" id="2.7.1.45"/>
    </reaction>
</comment>
<evidence type="ECO:0000313" key="16">
    <source>
        <dbReference type="EMBL" id="MDO6421356.1"/>
    </source>
</evidence>
<dbReference type="PANTHER" id="PTHR43085">
    <property type="entry name" value="HEXOKINASE FAMILY MEMBER"/>
    <property type="match status" value="1"/>
</dbReference>
<evidence type="ECO:0000256" key="3">
    <source>
        <dbReference type="ARBA" id="ARBA00022741"/>
    </source>
</evidence>
<dbReference type="PANTHER" id="PTHR43085:SF15">
    <property type="entry name" value="2-DEHYDRO-3-DEOXYGLUCONOKINASE"/>
    <property type="match status" value="1"/>
</dbReference>
<keyword evidence="2" id="KW-0808">Transferase</keyword>
<comment type="similarity">
    <text evidence="1">Belongs to the carbohydrate kinase PfkB family.</text>
</comment>
<dbReference type="CDD" id="cd01166">
    <property type="entry name" value="KdgK"/>
    <property type="match status" value="1"/>
</dbReference>
<dbReference type="GO" id="GO:0006974">
    <property type="term" value="P:DNA damage response"/>
    <property type="evidence" value="ECO:0007669"/>
    <property type="project" value="TreeGrafter"/>
</dbReference>
<reference evidence="16" key="1">
    <citation type="submission" date="2023-07" db="EMBL/GenBank/DDBJ databases">
        <title>Genome content predicts the carbon catabolic preferences of heterotrophic bacteria.</title>
        <authorList>
            <person name="Gralka M."/>
        </authorList>
    </citation>
    <scope>NUCLEOTIDE SEQUENCE</scope>
    <source>
        <strain evidence="16">I3M17_2</strain>
    </source>
</reference>
<dbReference type="Proteomes" id="UP001169760">
    <property type="component" value="Unassembled WGS sequence"/>
</dbReference>
<evidence type="ECO:0000256" key="9">
    <source>
        <dbReference type="ARBA" id="ARBA00050729"/>
    </source>
</evidence>
<evidence type="ECO:0000256" key="7">
    <source>
        <dbReference type="ARBA" id="ARBA00043951"/>
    </source>
</evidence>
<evidence type="ECO:0000256" key="12">
    <source>
        <dbReference type="ARBA" id="ARBA00067931"/>
    </source>
</evidence>
<dbReference type="GO" id="GO:0008673">
    <property type="term" value="F:2-dehydro-3-deoxygluconokinase activity"/>
    <property type="evidence" value="ECO:0007669"/>
    <property type="project" value="UniProtKB-EC"/>
</dbReference>
<keyword evidence="4 16" id="KW-0418">Kinase</keyword>
<dbReference type="FunFam" id="3.40.1190.20:FF:000011">
    <property type="entry name" value="2-dehydro-3-deoxygluconokinase, putative"/>
    <property type="match status" value="1"/>
</dbReference>
<dbReference type="RefSeq" id="WP_216063735.1">
    <property type="nucleotide sequence ID" value="NZ_JAHKPP010000023.1"/>
</dbReference>
<keyword evidence="3" id="KW-0547">Nucleotide-binding</keyword>
<evidence type="ECO:0000256" key="13">
    <source>
        <dbReference type="ARBA" id="ARBA00075711"/>
    </source>
</evidence>
<dbReference type="Pfam" id="PF00294">
    <property type="entry name" value="PfkB"/>
    <property type="match status" value="1"/>
</dbReference>
<evidence type="ECO:0000256" key="11">
    <source>
        <dbReference type="ARBA" id="ARBA00066369"/>
    </source>
</evidence>
<evidence type="ECO:0000256" key="8">
    <source>
        <dbReference type="ARBA" id="ARBA00044254"/>
    </source>
</evidence>
<dbReference type="InterPro" id="IPR050306">
    <property type="entry name" value="PfkB_Carbo_kinase"/>
</dbReference>
<dbReference type="InterPro" id="IPR002173">
    <property type="entry name" value="Carboh/pur_kinase_PfkB_CS"/>
</dbReference>
<name>A0AAW7X0R7_9GAMM</name>
<sequence length="312" mass="34762">MNNSVAVIGESMLELMRAESDSSCRSMPAMLSYGGDTLNSSVYMSRLGAKVEYITAVGKDKNSEWLVKQWQSEGVGTRFVRTDEKKVPGLYMVTNDESGERYFTYWRNDSAARYIIDSEEKKQALYADLEGFDWIVISGISIAILDEASKKRMYELLQQCKARGAKIAFDGNYRPALWESKEQTRQAYQTVTAFADIILPTIDDEFQLYGEEPKDEVIDRLLSYGAKEIVLKMGGEGCYTVADNERTLVPGRKVVVVDTNSAGDSFNAGYLTGRMLGMSVEESAQRGHLLASTVVQYRGAIIPKTAMPKMVG</sequence>
<protein>
    <recommendedName>
        <fullName evidence="12">2-dehydro-3-deoxygluconokinase</fullName>
        <ecNumber evidence="11">2.7.1.45</ecNumber>
    </recommendedName>
    <alternativeName>
        <fullName evidence="13">2-keto-3-deoxygluconokinase</fullName>
    </alternativeName>
    <alternativeName>
        <fullName evidence="14">3-deoxy-2-oxo-D-gluconate kinase</fullName>
    </alternativeName>
    <alternativeName>
        <fullName evidence="8">KDG kinase</fullName>
    </alternativeName>
</protein>
<comment type="pathway">
    <text evidence="7">Carbohydrate acid metabolism; 2-dehydro-3-deoxy-D-gluconate degradation; D-glyceraldehyde 3-phosphate and pyruvate from 2-dehydro-3-deoxy-D-gluconate: step 1/2.</text>
</comment>
<evidence type="ECO:0000256" key="6">
    <source>
        <dbReference type="ARBA" id="ARBA00023277"/>
    </source>
</evidence>
<proteinExistence type="inferred from homology"/>
<comment type="caution">
    <text evidence="16">The sequence shown here is derived from an EMBL/GenBank/DDBJ whole genome shotgun (WGS) entry which is preliminary data.</text>
</comment>
<comment type="function">
    <text evidence="10">Catalyzes the phosphorylation of 2-keto-3-deoxygluconate (KDG) to produce 2-keto-3-deoxy-6-phosphogluconate (KDPG).</text>
</comment>
<dbReference type="GO" id="GO:0042840">
    <property type="term" value="P:D-glucuronate catabolic process"/>
    <property type="evidence" value="ECO:0007669"/>
    <property type="project" value="TreeGrafter"/>
</dbReference>
<dbReference type="PROSITE" id="PS00584">
    <property type="entry name" value="PFKB_KINASES_2"/>
    <property type="match status" value="1"/>
</dbReference>
<dbReference type="GO" id="GO:0019698">
    <property type="term" value="P:D-galacturonate catabolic process"/>
    <property type="evidence" value="ECO:0007669"/>
    <property type="project" value="TreeGrafter"/>
</dbReference>
<evidence type="ECO:0000259" key="15">
    <source>
        <dbReference type="Pfam" id="PF00294"/>
    </source>
</evidence>
<organism evidence="16 17">
    <name type="scientific">Saccharophagus degradans</name>
    <dbReference type="NCBI Taxonomy" id="86304"/>
    <lineage>
        <taxon>Bacteria</taxon>
        <taxon>Pseudomonadati</taxon>
        <taxon>Pseudomonadota</taxon>
        <taxon>Gammaproteobacteria</taxon>
        <taxon>Cellvibrionales</taxon>
        <taxon>Cellvibrionaceae</taxon>
        <taxon>Saccharophagus</taxon>
    </lineage>
</organism>
<feature type="domain" description="Carbohydrate kinase PfkB" evidence="15">
    <location>
        <begin position="3"/>
        <end position="304"/>
    </location>
</feature>
<evidence type="ECO:0000256" key="10">
    <source>
        <dbReference type="ARBA" id="ARBA00054997"/>
    </source>
</evidence>
<evidence type="ECO:0000313" key="17">
    <source>
        <dbReference type="Proteomes" id="UP001169760"/>
    </source>
</evidence>
<evidence type="ECO:0000256" key="1">
    <source>
        <dbReference type="ARBA" id="ARBA00010688"/>
    </source>
</evidence>
<evidence type="ECO:0000256" key="4">
    <source>
        <dbReference type="ARBA" id="ARBA00022777"/>
    </source>
</evidence>
<evidence type="ECO:0000256" key="2">
    <source>
        <dbReference type="ARBA" id="ARBA00022679"/>
    </source>
</evidence>
<gene>
    <name evidence="16" type="ORF">Q4521_02615</name>
</gene>
<dbReference type="GO" id="GO:0005829">
    <property type="term" value="C:cytosol"/>
    <property type="evidence" value="ECO:0007669"/>
    <property type="project" value="TreeGrafter"/>
</dbReference>
<keyword evidence="6" id="KW-0119">Carbohydrate metabolism</keyword>
<dbReference type="EMBL" id="JAUOPB010000002">
    <property type="protein sequence ID" value="MDO6421356.1"/>
    <property type="molecule type" value="Genomic_DNA"/>
</dbReference>
<dbReference type="InterPro" id="IPR011611">
    <property type="entry name" value="PfkB_dom"/>
</dbReference>
<keyword evidence="5" id="KW-0067">ATP-binding</keyword>
<accession>A0AAW7X0R7</accession>
<evidence type="ECO:0000256" key="5">
    <source>
        <dbReference type="ARBA" id="ARBA00022840"/>
    </source>
</evidence>
<evidence type="ECO:0000256" key="14">
    <source>
        <dbReference type="ARBA" id="ARBA00080545"/>
    </source>
</evidence>
<dbReference type="EC" id="2.7.1.45" evidence="11"/>
<dbReference type="AlphaFoldDB" id="A0AAW7X0R7"/>